<dbReference type="Pfam" id="PF16095">
    <property type="entry name" value="COR-A"/>
    <property type="match status" value="1"/>
</dbReference>
<dbReference type="PANTHER" id="PTHR47508:SF4">
    <property type="match status" value="1"/>
</dbReference>
<dbReference type="PANTHER" id="PTHR47508">
    <property type="entry name" value="SAM DOMAIN-CONTAINING PROTEIN-RELATED"/>
    <property type="match status" value="1"/>
</dbReference>
<feature type="region of interest" description="Disordered" evidence="9">
    <location>
        <begin position="764"/>
        <end position="783"/>
    </location>
</feature>
<comment type="catalytic activity">
    <reaction evidence="7">
        <text>L-threonyl-[protein] + ATP = O-phospho-L-threonyl-[protein] + ADP + H(+)</text>
        <dbReference type="Rhea" id="RHEA:46608"/>
        <dbReference type="Rhea" id="RHEA-COMP:11060"/>
        <dbReference type="Rhea" id="RHEA-COMP:11605"/>
        <dbReference type="ChEBI" id="CHEBI:15378"/>
        <dbReference type="ChEBI" id="CHEBI:30013"/>
        <dbReference type="ChEBI" id="CHEBI:30616"/>
        <dbReference type="ChEBI" id="CHEBI:61977"/>
        <dbReference type="ChEBI" id="CHEBI:456216"/>
        <dbReference type="EC" id="2.7.11.1"/>
    </reaction>
</comment>
<keyword evidence="3" id="KW-0677">Repeat</keyword>
<dbReference type="InterPro" id="IPR011029">
    <property type="entry name" value="DEATH-like_dom_sf"/>
</dbReference>
<organism evidence="12 13">
    <name type="scientific">Patiria miniata</name>
    <name type="common">Bat star</name>
    <name type="synonym">Asterina miniata</name>
    <dbReference type="NCBI Taxonomy" id="46514"/>
    <lineage>
        <taxon>Eukaryota</taxon>
        <taxon>Metazoa</taxon>
        <taxon>Echinodermata</taxon>
        <taxon>Eleutherozoa</taxon>
        <taxon>Asterozoa</taxon>
        <taxon>Asteroidea</taxon>
        <taxon>Valvatacea</taxon>
        <taxon>Valvatida</taxon>
        <taxon>Asterinidae</taxon>
        <taxon>Patiria</taxon>
    </lineage>
</organism>
<name>A0A914ABI7_PATMI</name>
<dbReference type="Gene3D" id="3.30.70.1390">
    <property type="entry name" value="ROC domain from the Parkinson's disease-associated leucine-rich repeat kinase 2"/>
    <property type="match status" value="1"/>
</dbReference>
<evidence type="ECO:0000313" key="12">
    <source>
        <dbReference type="EnsemblMetazoa" id="XP_038060816.1"/>
    </source>
</evidence>
<dbReference type="SUPFAM" id="SSF52540">
    <property type="entry name" value="P-loop containing nucleoside triphosphate hydrolases"/>
    <property type="match status" value="1"/>
</dbReference>
<feature type="compositionally biased region" description="Low complexity" evidence="9">
    <location>
        <begin position="637"/>
        <end position="648"/>
    </location>
</feature>
<dbReference type="Gene3D" id="1.10.10.10">
    <property type="entry name" value="Winged helix-like DNA-binding domain superfamily/Winged helix DNA-binding domain"/>
    <property type="match status" value="1"/>
</dbReference>
<dbReference type="Pfam" id="PF00531">
    <property type="entry name" value="Death"/>
    <property type="match status" value="1"/>
</dbReference>
<dbReference type="RefSeq" id="XP_038060816.1">
    <property type="nucleotide sequence ID" value="XM_038204888.1"/>
</dbReference>
<evidence type="ECO:0000313" key="13">
    <source>
        <dbReference type="Proteomes" id="UP000887568"/>
    </source>
</evidence>
<dbReference type="GO" id="GO:0005524">
    <property type="term" value="F:ATP binding"/>
    <property type="evidence" value="ECO:0007669"/>
    <property type="project" value="UniProtKB-KW"/>
</dbReference>
<evidence type="ECO:0000256" key="4">
    <source>
        <dbReference type="ARBA" id="ARBA00022741"/>
    </source>
</evidence>
<evidence type="ECO:0000256" key="5">
    <source>
        <dbReference type="ARBA" id="ARBA00022777"/>
    </source>
</evidence>
<dbReference type="Pfam" id="PF08477">
    <property type="entry name" value="Roc"/>
    <property type="match status" value="1"/>
</dbReference>
<proteinExistence type="predicted"/>
<dbReference type="EnsemblMetazoa" id="XM_038204888.1">
    <property type="protein sequence ID" value="XP_038060816.1"/>
    <property type="gene ID" value="LOC119731681"/>
</dbReference>
<evidence type="ECO:0000256" key="2">
    <source>
        <dbReference type="ARBA" id="ARBA00022679"/>
    </source>
</evidence>
<evidence type="ECO:0000256" key="8">
    <source>
        <dbReference type="ARBA" id="ARBA00048679"/>
    </source>
</evidence>
<comment type="catalytic activity">
    <reaction evidence="8">
        <text>L-seryl-[protein] + ATP = O-phospho-L-seryl-[protein] + ADP + H(+)</text>
        <dbReference type="Rhea" id="RHEA:17989"/>
        <dbReference type="Rhea" id="RHEA-COMP:9863"/>
        <dbReference type="Rhea" id="RHEA-COMP:11604"/>
        <dbReference type="ChEBI" id="CHEBI:15378"/>
        <dbReference type="ChEBI" id="CHEBI:29999"/>
        <dbReference type="ChEBI" id="CHEBI:30616"/>
        <dbReference type="ChEBI" id="CHEBI:83421"/>
        <dbReference type="ChEBI" id="CHEBI:456216"/>
        <dbReference type="EC" id="2.7.11.1"/>
    </reaction>
</comment>
<dbReference type="Gene3D" id="1.10.533.10">
    <property type="entry name" value="Death Domain, Fas"/>
    <property type="match status" value="1"/>
</dbReference>
<dbReference type="Proteomes" id="UP000887568">
    <property type="component" value="Unplaced"/>
</dbReference>
<dbReference type="AlphaFoldDB" id="A0A914ABI7"/>
<keyword evidence="2" id="KW-0808">Transferase</keyword>
<dbReference type="GO" id="GO:0007165">
    <property type="term" value="P:signal transduction"/>
    <property type="evidence" value="ECO:0007669"/>
    <property type="project" value="InterPro"/>
</dbReference>
<keyword evidence="4" id="KW-0547">Nucleotide-binding</keyword>
<feature type="domain" description="Roc" evidence="11">
    <location>
        <begin position="146"/>
        <end position="476"/>
    </location>
</feature>
<keyword evidence="5" id="KW-0418">Kinase</keyword>
<dbReference type="InterPro" id="IPR032171">
    <property type="entry name" value="COR-A"/>
</dbReference>
<dbReference type="GeneID" id="119731681"/>
<dbReference type="InterPro" id="IPR036388">
    <property type="entry name" value="WH-like_DNA-bd_sf"/>
</dbReference>
<dbReference type="InterPro" id="IPR000488">
    <property type="entry name" value="Death_dom"/>
</dbReference>
<dbReference type="InterPro" id="IPR020859">
    <property type="entry name" value="ROC"/>
</dbReference>
<evidence type="ECO:0000259" key="11">
    <source>
        <dbReference type="PROSITE" id="PS51424"/>
    </source>
</evidence>
<dbReference type="SUPFAM" id="SSF47986">
    <property type="entry name" value="DEATH domain"/>
    <property type="match status" value="1"/>
</dbReference>
<reference evidence="12" key="1">
    <citation type="submission" date="2022-11" db="UniProtKB">
        <authorList>
            <consortium name="EnsemblMetazoa"/>
        </authorList>
    </citation>
    <scope>IDENTIFICATION</scope>
</reference>
<evidence type="ECO:0000256" key="3">
    <source>
        <dbReference type="ARBA" id="ARBA00022737"/>
    </source>
</evidence>
<dbReference type="OMA" id="KQMADHV"/>
<dbReference type="InterPro" id="IPR027417">
    <property type="entry name" value="P-loop_NTPase"/>
</dbReference>
<dbReference type="GO" id="GO:0016301">
    <property type="term" value="F:kinase activity"/>
    <property type="evidence" value="ECO:0007669"/>
    <property type="project" value="UniProtKB-KW"/>
</dbReference>
<dbReference type="OrthoDB" id="5962960at2759"/>
<feature type="region of interest" description="Disordered" evidence="9">
    <location>
        <begin position="260"/>
        <end position="297"/>
    </location>
</feature>
<evidence type="ECO:0000259" key="10">
    <source>
        <dbReference type="PROSITE" id="PS50017"/>
    </source>
</evidence>
<evidence type="ECO:0000256" key="1">
    <source>
        <dbReference type="ARBA" id="ARBA00012513"/>
    </source>
</evidence>
<evidence type="ECO:0000256" key="6">
    <source>
        <dbReference type="ARBA" id="ARBA00022840"/>
    </source>
</evidence>
<evidence type="ECO:0000256" key="9">
    <source>
        <dbReference type="SAM" id="MobiDB-lite"/>
    </source>
</evidence>
<sequence>MEVSEAQNQQALGVVKKLYSVVCQKLSNSELDKVKTFIRKNNLWTHTGITEDELHRAKTVQKFLSLMNRKASPATLHVFQNLAAFMQHLSRRDILEDIKSANKEMSNIVGPRVKIDWASQTVFVHVPEELRGQQEQEAYRKALKEGHKQVHRTRLMIVGQERVGKTSLKRSLTHQRFNNDEPPTEGIESSVCKIDIKHATSWCLHQEGDESTSFRREYENTLRSEASFNFHNFFMQNYPVDIEVPLGMPVMPTYPVDQATLPAAASPPQTAIPQQDGKDRNSPENEQAQKPQISVRKRHVSGVEEPIVFSVWDFAGQELYYTLHKTFLSSRAIYLVVFNLCQDLDKPVPVPASARSDDASSSYTDRMTPIQYLDFWMRSIFTYTKENSSEKRLEQKSPPIFIVGTHRNSVGGVDLPDYERKQMIDKIFTRIRTEICNKPYVRFVVQNFYAIENSLETNNSKIARLREHIQSTARKEPYMGQLIPLRWLQFDDKKLKEVAKKDRTPVLTLKQVKDDFGVKDETELLTMLKFYHDLGHIIYFGGDGDKKSQALKDVVILDPQWLIDALKKVITITPPRKQMADHVRSWKRLKEVGILEDMLIDYMWREILPHKKALLDLMDKFDLLCERVDQTQEEDCSSPSAAVTSPPTFQRQHSKTSPKDEVSYYVPSMLQRQTSTSNQSQQPKNASVFYVDFYGFLPDALFHRLVVRALRWSQNKGGNNPGLQYDAANFFVDAQHEFVLQMVRKKDLAYVKVSVMRAPVVHTRRRHSKIEKTNMRKTPSPDVTSKVHGFVEENLHNLQDMWIKRIHYCISVLCPNKHKVPHFLPLDECLKKTEVPCRFENPQALIRTDKYQAMFKQESSEEENSPHEDRPPIMSDIYFRELAKDIGGEWEQLASYLKFKKEDVDKIKIDHRGVNEQIFQMLVQWSEKSGNKVDKMRKELIGALRQVDKPKLADKVWNY</sequence>
<feature type="region of interest" description="Disordered" evidence="9">
    <location>
        <begin position="635"/>
        <end position="661"/>
    </location>
</feature>
<dbReference type="Gene3D" id="3.40.50.300">
    <property type="entry name" value="P-loop containing nucleotide triphosphate hydrolases"/>
    <property type="match status" value="2"/>
</dbReference>
<dbReference type="EC" id="2.7.11.1" evidence="1"/>
<evidence type="ECO:0000256" key="7">
    <source>
        <dbReference type="ARBA" id="ARBA00047899"/>
    </source>
</evidence>
<keyword evidence="6" id="KW-0067">ATP-binding</keyword>
<protein>
    <recommendedName>
        <fullName evidence="1">non-specific serine/threonine protein kinase</fullName>
        <ecNumber evidence="1">2.7.11.1</ecNumber>
    </recommendedName>
</protein>
<accession>A0A914ABI7</accession>
<dbReference type="PROSITE" id="PS50017">
    <property type="entry name" value="DEATH_DOMAIN"/>
    <property type="match status" value="1"/>
</dbReference>
<dbReference type="CDD" id="cd01670">
    <property type="entry name" value="Death"/>
    <property type="match status" value="1"/>
</dbReference>
<keyword evidence="13" id="KW-1185">Reference proteome</keyword>
<feature type="domain" description="Death" evidence="10">
    <location>
        <begin position="875"/>
        <end position="959"/>
    </location>
</feature>
<dbReference type="PROSITE" id="PS51424">
    <property type="entry name" value="ROC"/>
    <property type="match status" value="1"/>
</dbReference>